<reference evidence="2 3" key="1">
    <citation type="journal article" date="2014" name="Agronomy (Basel)">
        <title>A Draft Genome Sequence for Ensete ventricosum, the Drought-Tolerant Tree Against Hunger.</title>
        <authorList>
            <person name="Harrison J."/>
            <person name="Moore K.A."/>
            <person name="Paszkiewicz K."/>
            <person name="Jones T."/>
            <person name="Grant M."/>
            <person name="Ambacheew D."/>
            <person name="Muzemil S."/>
            <person name="Studholme D.J."/>
        </authorList>
    </citation>
    <scope>NUCLEOTIDE SEQUENCE [LARGE SCALE GENOMIC DNA]</scope>
</reference>
<dbReference type="EMBL" id="AMZH03006123">
    <property type="protein sequence ID" value="RRT64616.1"/>
    <property type="molecule type" value="Genomic_DNA"/>
</dbReference>
<gene>
    <name evidence="2" type="ORF">B296_00009435</name>
</gene>
<evidence type="ECO:0000256" key="1">
    <source>
        <dbReference type="SAM" id="MobiDB-lite"/>
    </source>
</evidence>
<name>A0A426ZKV4_ENSVE</name>
<accession>A0A426ZKV4</accession>
<sequence>MAPRRRHMEDTSLPNPPIKLDRWFCSTHLRVPVVLPSLSSQLALGSPISRQHSSKPGVPARFSGPDTRSGSHKNDTAGEWTWGGKRERTLLRRRRETRVHSARRGRFPGGESVSAHRS</sequence>
<proteinExistence type="predicted"/>
<feature type="region of interest" description="Disordered" evidence="1">
    <location>
        <begin position="46"/>
        <end position="118"/>
    </location>
</feature>
<evidence type="ECO:0000313" key="2">
    <source>
        <dbReference type="EMBL" id="RRT64616.1"/>
    </source>
</evidence>
<protein>
    <submittedName>
        <fullName evidence="2">Uncharacterized protein</fullName>
    </submittedName>
</protein>
<evidence type="ECO:0000313" key="3">
    <source>
        <dbReference type="Proteomes" id="UP000287651"/>
    </source>
</evidence>
<organism evidence="2 3">
    <name type="scientific">Ensete ventricosum</name>
    <name type="common">Abyssinian banana</name>
    <name type="synonym">Musa ensete</name>
    <dbReference type="NCBI Taxonomy" id="4639"/>
    <lineage>
        <taxon>Eukaryota</taxon>
        <taxon>Viridiplantae</taxon>
        <taxon>Streptophyta</taxon>
        <taxon>Embryophyta</taxon>
        <taxon>Tracheophyta</taxon>
        <taxon>Spermatophyta</taxon>
        <taxon>Magnoliopsida</taxon>
        <taxon>Liliopsida</taxon>
        <taxon>Zingiberales</taxon>
        <taxon>Musaceae</taxon>
        <taxon>Ensete</taxon>
    </lineage>
</organism>
<comment type="caution">
    <text evidence="2">The sequence shown here is derived from an EMBL/GenBank/DDBJ whole genome shotgun (WGS) entry which is preliminary data.</text>
</comment>
<feature type="compositionally biased region" description="Basic residues" evidence="1">
    <location>
        <begin position="91"/>
        <end position="106"/>
    </location>
</feature>
<dbReference type="AlphaFoldDB" id="A0A426ZKV4"/>
<dbReference type="Proteomes" id="UP000287651">
    <property type="component" value="Unassembled WGS sequence"/>
</dbReference>